<keyword evidence="2" id="KW-1185">Reference proteome</keyword>
<evidence type="ECO:0000313" key="3">
    <source>
        <dbReference type="RefSeq" id="XP_033158460.1"/>
    </source>
</evidence>
<reference evidence="3" key="1">
    <citation type="submission" date="2025-08" db="UniProtKB">
        <authorList>
            <consortium name="RefSeq"/>
        </authorList>
    </citation>
    <scope>IDENTIFICATION</scope>
    <source>
        <strain evidence="3">Mau12</strain>
        <tissue evidence="3">Whole Body</tissue>
    </source>
</reference>
<evidence type="ECO:0000256" key="1">
    <source>
        <dbReference type="SAM" id="MobiDB-lite"/>
    </source>
</evidence>
<sequence length="106" mass="12189">MFFVACSFNFLRENHNDFWGPPKRQTSVVTVLFASAPKPRRAKEPKTPKNWKRNSVEPQRQHVAHALAKSNLHTNVANALQKLHNHRGFFWRGVGAAEKGKSRFII</sequence>
<dbReference type="AlphaFoldDB" id="A0A6P8JQM5"/>
<proteinExistence type="predicted"/>
<accession>A0A6P8JQM5</accession>
<evidence type="ECO:0000313" key="2">
    <source>
        <dbReference type="Proteomes" id="UP000515162"/>
    </source>
</evidence>
<organism evidence="2 3">
    <name type="scientific">Drosophila mauritiana</name>
    <name type="common">Fruit fly</name>
    <dbReference type="NCBI Taxonomy" id="7226"/>
    <lineage>
        <taxon>Eukaryota</taxon>
        <taxon>Metazoa</taxon>
        <taxon>Ecdysozoa</taxon>
        <taxon>Arthropoda</taxon>
        <taxon>Hexapoda</taxon>
        <taxon>Insecta</taxon>
        <taxon>Pterygota</taxon>
        <taxon>Neoptera</taxon>
        <taxon>Endopterygota</taxon>
        <taxon>Diptera</taxon>
        <taxon>Brachycera</taxon>
        <taxon>Muscomorpha</taxon>
        <taxon>Ephydroidea</taxon>
        <taxon>Drosophilidae</taxon>
        <taxon>Drosophila</taxon>
        <taxon>Sophophora</taxon>
    </lineage>
</organism>
<name>A0A6P8JQM5_DROMA</name>
<dbReference type="Proteomes" id="UP000515162">
    <property type="component" value="Chromosome 3L"/>
</dbReference>
<dbReference type="GeneID" id="117139890"/>
<gene>
    <name evidence="3" type="primary">LOC117139890</name>
</gene>
<dbReference type="RefSeq" id="XP_033158460.1">
    <property type="nucleotide sequence ID" value="XM_033302569.1"/>
</dbReference>
<feature type="region of interest" description="Disordered" evidence="1">
    <location>
        <begin position="36"/>
        <end position="58"/>
    </location>
</feature>
<protein>
    <submittedName>
        <fullName evidence="3">Uncharacterized protein LOC117139890</fullName>
    </submittedName>
</protein>